<name>A0AAJ0MA48_9PEZI</name>
<dbReference type="AlphaFoldDB" id="A0AAJ0MA48"/>
<keyword evidence="3" id="KW-1185">Reference proteome</keyword>
<reference evidence="2" key="1">
    <citation type="journal article" date="2023" name="Mol. Phylogenet. Evol.">
        <title>Genome-scale phylogeny and comparative genomics of the fungal order Sordariales.</title>
        <authorList>
            <person name="Hensen N."/>
            <person name="Bonometti L."/>
            <person name="Westerberg I."/>
            <person name="Brannstrom I.O."/>
            <person name="Guillou S."/>
            <person name="Cros-Aarteil S."/>
            <person name="Calhoun S."/>
            <person name="Haridas S."/>
            <person name="Kuo A."/>
            <person name="Mondo S."/>
            <person name="Pangilinan J."/>
            <person name="Riley R."/>
            <person name="LaButti K."/>
            <person name="Andreopoulos B."/>
            <person name="Lipzen A."/>
            <person name="Chen C."/>
            <person name="Yan M."/>
            <person name="Daum C."/>
            <person name="Ng V."/>
            <person name="Clum A."/>
            <person name="Steindorff A."/>
            <person name="Ohm R.A."/>
            <person name="Martin F."/>
            <person name="Silar P."/>
            <person name="Natvig D.O."/>
            <person name="Lalanne C."/>
            <person name="Gautier V."/>
            <person name="Ament-Velasquez S.L."/>
            <person name="Kruys A."/>
            <person name="Hutchinson M.I."/>
            <person name="Powell A.J."/>
            <person name="Barry K."/>
            <person name="Miller A.N."/>
            <person name="Grigoriev I.V."/>
            <person name="Debuchy R."/>
            <person name="Gladieux P."/>
            <person name="Hiltunen Thoren M."/>
            <person name="Johannesson H."/>
        </authorList>
    </citation>
    <scope>NUCLEOTIDE SEQUENCE</scope>
    <source>
        <strain evidence="2">CBS 955.72</strain>
    </source>
</reference>
<reference evidence="2" key="2">
    <citation type="submission" date="2023-06" db="EMBL/GenBank/DDBJ databases">
        <authorList>
            <consortium name="Lawrence Berkeley National Laboratory"/>
            <person name="Haridas S."/>
            <person name="Hensen N."/>
            <person name="Bonometti L."/>
            <person name="Westerberg I."/>
            <person name="Brannstrom I.O."/>
            <person name="Guillou S."/>
            <person name="Cros-Aarteil S."/>
            <person name="Calhoun S."/>
            <person name="Kuo A."/>
            <person name="Mondo S."/>
            <person name="Pangilinan J."/>
            <person name="Riley R."/>
            <person name="Labutti K."/>
            <person name="Andreopoulos B."/>
            <person name="Lipzen A."/>
            <person name="Chen C."/>
            <person name="Yanf M."/>
            <person name="Daum C."/>
            <person name="Ng V."/>
            <person name="Clum A."/>
            <person name="Steindorff A."/>
            <person name="Ohm R."/>
            <person name="Martin F."/>
            <person name="Silar P."/>
            <person name="Natvig D."/>
            <person name="Lalanne C."/>
            <person name="Gautier V."/>
            <person name="Ament-Velasquez S.L."/>
            <person name="Kruys A."/>
            <person name="Hutchinson M.I."/>
            <person name="Powell A.J."/>
            <person name="Barry K."/>
            <person name="Miller A.N."/>
            <person name="Grigoriev I.V."/>
            <person name="Debuchy R."/>
            <person name="Gladieux P."/>
            <person name="Thoren M.H."/>
            <person name="Johannesson H."/>
        </authorList>
    </citation>
    <scope>NUCLEOTIDE SEQUENCE</scope>
    <source>
        <strain evidence="2">CBS 955.72</strain>
    </source>
</reference>
<dbReference type="EMBL" id="JAUIQD010000006">
    <property type="protein sequence ID" value="KAK3345901.1"/>
    <property type="molecule type" value="Genomic_DNA"/>
</dbReference>
<organism evidence="2 3">
    <name type="scientific">Lasiosphaeria hispida</name>
    <dbReference type="NCBI Taxonomy" id="260671"/>
    <lineage>
        <taxon>Eukaryota</taxon>
        <taxon>Fungi</taxon>
        <taxon>Dikarya</taxon>
        <taxon>Ascomycota</taxon>
        <taxon>Pezizomycotina</taxon>
        <taxon>Sordariomycetes</taxon>
        <taxon>Sordariomycetidae</taxon>
        <taxon>Sordariales</taxon>
        <taxon>Lasiosphaeriaceae</taxon>
        <taxon>Lasiosphaeria</taxon>
    </lineage>
</organism>
<gene>
    <name evidence="2" type="ORF">B0T25DRAFT_461778</name>
</gene>
<evidence type="ECO:0000256" key="1">
    <source>
        <dbReference type="SAM" id="MobiDB-lite"/>
    </source>
</evidence>
<proteinExistence type="predicted"/>
<evidence type="ECO:0000313" key="2">
    <source>
        <dbReference type="EMBL" id="KAK3345901.1"/>
    </source>
</evidence>
<protein>
    <submittedName>
        <fullName evidence="2">Uncharacterized protein</fullName>
    </submittedName>
</protein>
<evidence type="ECO:0000313" key="3">
    <source>
        <dbReference type="Proteomes" id="UP001275084"/>
    </source>
</evidence>
<sequence length="81" mass="9471">MVQGSSPVRDSISTYRLRKDLLQDYLKSEFPKHKDFKISLSEDGKEFWVFETPKALTKKQKDHIDEHVRLPSSSNDEDGFL</sequence>
<feature type="region of interest" description="Disordered" evidence="1">
    <location>
        <begin position="61"/>
        <end position="81"/>
    </location>
</feature>
<accession>A0AAJ0MA48</accession>
<comment type="caution">
    <text evidence="2">The sequence shown here is derived from an EMBL/GenBank/DDBJ whole genome shotgun (WGS) entry which is preliminary data.</text>
</comment>
<dbReference type="Proteomes" id="UP001275084">
    <property type="component" value="Unassembled WGS sequence"/>
</dbReference>